<accession>A0ABS1VCL2</accession>
<sequence length="261" mass="28660">MRRTASTASHPSRAEGEPPTPPPGGWTLMEAAEALCPDAAALYRQERGVLRPVMFDGDSINLFEIWGHSAGWLSHKLLEALCGRPDLVLTGQNLERGADADRYRMPHSLLVAAANRDVSAPLSAYRAWVSLELDVGSVLFGFRCFDDDWPVGGRAKPEDVKLVTVRIEAASAAGETPYGVAAGRVAKMTYSLPRCRAWFRLRIDGWPEGHPLPNRGDCYAAARAYFAGPIDRTEFRKIRSAIVPDPWKARGRRSATKTAQC</sequence>
<feature type="region of interest" description="Disordered" evidence="1">
    <location>
        <begin position="1"/>
        <end position="25"/>
    </location>
</feature>
<keyword evidence="3" id="KW-1185">Reference proteome</keyword>
<name>A0ABS1VCL2_9PROT</name>
<evidence type="ECO:0000256" key="1">
    <source>
        <dbReference type="SAM" id="MobiDB-lite"/>
    </source>
</evidence>
<gene>
    <name evidence="2" type="ORF">JMJ55_29210</name>
</gene>
<dbReference type="Proteomes" id="UP000606490">
    <property type="component" value="Unassembled WGS sequence"/>
</dbReference>
<evidence type="ECO:0000313" key="2">
    <source>
        <dbReference type="EMBL" id="MBL6459399.1"/>
    </source>
</evidence>
<proteinExistence type="predicted"/>
<organism evidence="2 3">
    <name type="scientific">Belnapia mucosa</name>
    <dbReference type="NCBI Taxonomy" id="2804532"/>
    <lineage>
        <taxon>Bacteria</taxon>
        <taxon>Pseudomonadati</taxon>
        <taxon>Pseudomonadota</taxon>
        <taxon>Alphaproteobacteria</taxon>
        <taxon>Acetobacterales</taxon>
        <taxon>Roseomonadaceae</taxon>
        <taxon>Belnapia</taxon>
    </lineage>
</organism>
<comment type="caution">
    <text evidence="2">The sequence shown here is derived from an EMBL/GenBank/DDBJ whole genome shotgun (WGS) entry which is preliminary data.</text>
</comment>
<feature type="compositionally biased region" description="Polar residues" evidence="1">
    <location>
        <begin position="1"/>
        <end position="10"/>
    </location>
</feature>
<protein>
    <submittedName>
        <fullName evidence="2">Uncharacterized protein</fullName>
    </submittedName>
</protein>
<dbReference type="RefSeq" id="WP_202829133.1">
    <property type="nucleotide sequence ID" value="NZ_JAEUXJ010000037.1"/>
</dbReference>
<evidence type="ECO:0000313" key="3">
    <source>
        <dbReference type="Proteomes" id="UP000606490"/>
    </source>
</evidence>
<reference evidence="2 3" key="1">
    <citation type="submission" date="2021-01" db="EMBL/GenBank/DDBJ databases">
        <title>Belnapia mucosa sp. nov. and Belnapia arida sp. nov., isolated from the Tabernas Desert (Almeria, Spain).</title>
        <authorList>
            <person name="Molina-Menor E."/>
            <person name="Vidal-Verdu A."/>
            <person name="Calonge A."/>
            <person name="Satari L."/>
            <person name="Pereto Magraner J."/>
            <person name="Porcar Miralles M."/>
        </authorList>
    </citation>
    <scope>NUCLEOTIDE SEQUENCE [LARGE SCALE GENOMIC DNA]</scope>
    <source>
        <strain evidence="2 3">T6</strain>
    </source>
</reference>
<dbReference type="EMBL" id="JAEUXJ010000037">
    <property type="protein sequence ID" value="MBL6459399.1"/>
    <property type="molecule type" value="Genomic_DNA"/>
</dbReference>